<name>A0A7W7HVX8_9ACTN</name>
<accession>A0A7W7HVX8</accession>
<keyword evidence="1" id="KW-0723">Serine/threonine-protein kinase</keyword>
<gene>
    <name evidence="3" type="ORF">BJ971_002343</name>
</gene>
<dbReference type="SUPFAM" id="SSF55874">
    <property type="entry name" value="ATPase domain of HSP90 chaperone/DNA topoisomerase II/histidine kinase"/>
    <property type="match status" value="1"/>
</dbReference>
<feature type="domain" description="STAS" evidence="2">
    <location>
        <begin position="2"/>
        <end position="112"/>
    </location>
</feature>
<keyword evidence="1" id="KW-0808">Transferase</keyword>
<dbReference type="InterPro" id="IPR036890">
    <property type="entry name" value="HATPase_C_sf"/>
</dbReference>
<sequence length="240" mass="25115">MLTCETTSLETAVVVRVAGVLTPANAATVSAALGKALVNHPPVVVVDLDELELVDDAVLTMFAAFARSAADWPGCPVLISAADIEVREALERLGVDRSTPVFVDLAEALQEAGGIPAPRRYHHRLPPTPGAPGLARQAVRGACARWGLSEPVEAAELIVTELVSNAVKHAGGASELLISLRKRFLHLSVRDGGDGLPVRTPPNPGTVEGGRGLLLIEAMASGWGVVPLAEGKVVWATMRR</sequence>
<dbReference type="PANTHER" id="PTHR35526:SF3">
    <property type="entry name" value="ANTI-SIGMA-F FACTOR RSBW"/>
    <property type="match status" value="1"/>
</dbReference>
<dbReference type="InterPro" id="IPR058548">
    <property type="entry name" value="MlaB-like_STAS"/>
</dbReference>
<organism evidence="3 4">
    <name type="scientific">Actinoplanes digitatis</name>
    <dbReference type="NCBI Taxonomy" id="1868"/>
    <lineage>
        <taxon>Bacteria</taxon>
        <taxon>Bacillati</taxon>
        <taxon>Actinomycetota</taxon>
        <taxon>Actinomycetes</taxon>
        <taxon>Micromonosporales</taxon>
        <taxon>Micromonosporaceae</taxon>
        <taxon>Actinoplanes</taxon>
    </lineage>
</organism>
<comment type="caution">
    <text evidence="3">The sequence shown here is derived from an EMBL/GenBank/DDBJ whole genome shotgun (WGS) entry which is preliminary data.</text>
</comment>
<dbReference type="Proteomes" id="UP000578112">
    <property type="component" value="Unassembled WGS sequence"/>
</dbReference>
<dbReference type="InterPro" id="IPR050267">
    <property type="entry name" value="Anti-sigma-factor_SerPK"/>
</dbReference>
<dbReference type="PROSITE" id="PS50801">
    <property type="entry name" value="STAS"/>
    <property type="match status" value="1"/>
</dbReference>
<dbReference type="EMBL" id="JACHNH010000001">
    <property type="protein sequence ID" value="MBB4761787.1"/>
    <property type="molecule type" value="Genomic_DNA"/>
</dbReference>
<evidence type="ECO:0000313" key="3">
    <source>
        <dbReference type="EMBL" id="MBB4761787.1"/>
    </source>
</evidence>
<reference evidence="3 4" key="1">
    <citation type="submission" date="2020-08" db="EMBL/GenBank/DDBJ databases">
        <title>Sequencing the genomes of 1000 actinobacteria strains.</title>
        <authorList>
            <person name="Klenk H.-P."/>
        </authorList>
    </citation>
    <scope>NUCLEOTIDE SEQUENCE [LARGE SCALE GENOMIC DNA]</scope>
    <source>
        <strain evidence="3 4">DSM 43149</strain>
    </source>
</reference>
<dbReference type="Pfam" id="PF13466">
    <property type="entry name" value="STAS_2"/>
    <property type="match status" value="1"/>
</dbReference>
<evidence type="ECO:0000259" key="2">
    <source>
        <dbReference type="PROSITE" id="PS50801"/>
    </source>
</evidence>
<dbReference type="InterPro" id="IPR002645">
    <property type="entry name" value="STAS_dom"/>
</dbReference>
<dbReference type="CDD" id="cd07043">
    <property type="entry name" value="STAS_anti-anti-sigma_factors"/>
    <property type="match status" value="1"/>
</dbReference>
<dbReference type="CDD" id="cd16936">
    <property type="entry name" value="HATPase_RsbW-like"/>
    <property type="match status" value="1"/>
</dbReference>
<dbReference type="AlphaFoldDB" id="A0A7W7HVX8"/>
<keyword evidence="4" id="KW-1185">Reference proteome</keyword>
<keyword evidence="1" id="KW-0418">Kinase</keyword>
<dbReference type="PANTHER" id="PTHR35526">
    <property type="entry name" value="ANTI-SIGMA-F FACTOR RSBW-RELATED"/>
    <property type="match status" value="1"/>
</dbReference>
<evidence type="ECO:0000256" key="1">
    <source>
        <dbReference type="ARBA" id="ARBA00022527"/>
    </source>
</evidence>
<dbReference type="RefSeq" id="WP_184992423.1">
    <property type="nucleotide sequence ID" value="NZ_BOMK01000001.1"/>
</dbReference>
<dbReference type="Gene3D" id="3.30.565.10">
    <property type="entry name" value="Histidine kinase-like ATPase, C-terminal domain"/>
    <property type="match status" value="1"/>
</dbReference>
<dbReference type="Pfam" id="PF13581">
    <property type="entry name" value="HATPase_c_2"/>
    <property type="match status" value="1"/>
</dbReference>
<dbReference type="SUPFAM" id="SSF52091">
    <property type="entry name" value="SpoIIaa-like"/>
    <property type="match status" value="1"/>
</dbReference>
<dbReference type="Gene3D" id="3.30.750.24">
    <property type="entry name" value="STAS domain"/>
    <property type="match status" value="1"/>
</dbReference>
<dbReference type="GO" id="GO:0004674">
    <property type="term" value="F:protein serine/threonine kinase activity"/>
    <property type="evidence" value="ECO:0007669"/>
    <property type="project" value="UniProtKB-KW"/>
</dbReference>
<dbReference type="InterPro" id="IPR036513">
    <property type="entry name" value="STAS_dom_sf"/>
</dbReference>
<evidence type="ECO:0000313" key="4">
    <source>
        <dbReference type="Proteomes" id="UP000578112"/>
    </source>
</evidence>
<protein>
    <submittedName>
        <fullName evidence="3">Anti-anti-sigma regulatory factor/anti-sigma regulatory factor (Ser/Thr protein kinase)</fullName>
    </submittedName>
</protein>
<dbReference type="InterPro" id="IPR003594">
    <property type="entry name" value="HATPase_dom"/>
</dbReference>
<proteinExistence type="predicted"/>